<evidence type="ECO:0000313" key="9">
    <source>
        <dbReference type="EMBL" id="EFR30483.1"/>
    </source>
</evidence>
<dbReference type="InterPro" id="IPR009075">
    <property type="entry name" value="AcylCo_DH/oxidase_C"/>
</dbReference>
<dbReference type="AlphaFoldDB" id="E4KRB7"/>
<accession>E4KRB7</accession>
<dbReference type="Gene3D" id="1.20.140.10">
    <property type="entry name" value="Butyryl-CoA Dehydrogenase, subunit A, domain 3"/>
    <property type="match status" value="1"/>
</dbReference>
<evidence type="ECO:0000259" key="7">
    <source>
        <dbReference type="Pfam" id="PF02770"/>
    </source>
</evidence>
<dbReference type="CDD" id="cd00567">
    <property type="entry name" value="ACAD"/>
    <property type="match status" value="1"/>
</dbReference>
<name>E4KRB7_9LACT</name>
<dbReference type="Pfam" id="PF02771">
    <property type="entry name" value="Acyl-CoA_dh_N"/>
    <property type="match status" value="1"/>
</dbReference>
<dbReference type="InterPro" id="IPR036250">
    <property type="entry name" value="AcylCo_DH-like_C"/>
</dbReference>
<dbReference type="RefSeq" id="WP_006419006.1">
    <property type="nucleotide sequence ID" value="NZ_AENN01000018.1"/>
</dbReference>
<keyword evidence="3 5" id="KW-0285">Flavoprotein</keyword>
<dbReference type="InterPro" id="IPR013786">
    <property type="entry name" value="AcylCoA_DH/ox_N"/>
</dbReference>
<dbReference type="Proteomes" id="UP000005990">
    <property type="component" value="Unassembled WGS sequence"/>
</dbReference>
<dbReference type="SUPFAM" id="SSF47203">
    <property type="entry name" value="Acyl-CoA dehydrogenase C-terminal domain-like"/>
    <property type="match status" value="1"/>
</dbReference>
<dbReference type="InterPro" id="IPR046373">
    <property type="entry name" value="Acyl-CoA_Oxase/DH_mid-dom_sf"/>
</dbReference>
<dbReference type="InterPro" id="IPR009100">
    <property type="entry name" value="AcylCoA_DH/oxidase_NM_dom_sf"/>
</dbReference>
<comment type="cofactor">
    <cofactor evidence="1 5">
        <name>FAD</name>
        <dbReference type="ChEBI" id="CHEBI:57692"/>
    </cofactor>
</comment>
<dbReference type="InterPro" id="IPR006091">
    <property type="entry name" value="Acyl-CoA_Oxase/DH_mid-dom"/>
</dbReference>
<dbReference type="EMBL" id="AENN01000018">
    <property type="protein sequence ID" value="EFR30483.1"/>
    <property type="molecule type" value="Genomic_DNA"/>
</dbReference>
<comment type="caution">
    <text evidence="9">The sequence shown here is derived from an EMBL/GenBank/DDBJ whole genome shotgun (WGS) entry which is preliminary data.</text>
</comment>
<keyword evidence="5" id="KW-0560">Oxidoreductase</keyword>
<evidence type="ECO:0000259" key="8">
    <source>
        <dbReference type="Pfam" id="PF02771"/>
    </source>
</evidence>
<feature type="domain" description="Acyl-CoA oxidase/dehydrogenase middle" evidence="7">
    <location>
        <begin position="114"/>
        <end position="209"/>
    </location>
</feature>
<keyword evidence="10" id="KW-1185">Reference proteome</keyword>
<evidence type="ECO:0000256" key="3">
    <source>
        <dbReference type="ARBA" id="ARBA00022630"/>
    </source>
</evidence>
<evidence type="ECO:0000256" key="5">
    <source>
        <dbReference type="RuleBase" id="RU362125"/>
    </source>
</evidence>
<dbReference type="Gene3D" id="2.40.110.10">
    <property type="entry name" value="Butyryl-CoA Dehydrogenase, subunit A, domain 2"/>
    <property type="match status" value="1"/>
</dbReference>
<proteinExistence type="inferred from homology"/>
<evidence type="ECO:0000256" key="2">
    <source>
        <dbReference type="ARBA" id="ARBA00009347"/>
    </source>
</evidence>
<dbReference type="Pfam" id="PF02770">
    <property type="entry name" value="Acyl-CoA_dh_M"/>
    <property type="match status" value="1"/>
</dbReference>
<dbReference type="SUPFAM" id="SSF56645">
    <property type="entry name" value="Acyl-CoA dehydrogenase NM domain-like"/>
    <property type="match status" value="1"/>
</dbReference>
<evidence type="ECO:0000313" key="10">
    <source>
        <dbReference type="Proteomes" id="UP000005990"/>
    </source>
</evidence>
<dbReference type="eggNOG" id="COG1960">
    <property type="taxonomic scope" value="Bacteria"/>
</dbReference>
<dbReference type="InterPro" id="IPR037069">
    <property type="entry name" value="AcylCoA_DH/ox_N_sf"/>
</dbReference>
<feature type="domain" description="Acyl-CoA dehydrogenase/oxidase C-terminal" evidence="6">
    <location>
        <begin position="226"/>
        <end position="365"/>
    </location>
</feature>
<dbReference type="GO" id="GO:0003995">
    <property type="term" value="F:acyl-CoA dehydrogenase activity"/>
    <property type="evidence" value="ECO:0007669"/>
    <property type="project" value="TreeGrafter"/>
</dbReference>
<evidence type="ECO:0000259" key="6">
    <source>
        <dbReference type="Pfam" id="PF00441"/>
    </source>
</evidence>
<protein>
    <submittedName>
        <fullName evidence="9">Acyl-CoA dehydrogenase, C-terminal domain protein</fullName>
    </submittedName>
</protein>
<keyword evidence="4 5" id="KW-0274">FAD</keyword>
<sequence length="367" mass="40857">MNTQVWIQEIESRLGTTLLESARQTDADDSFPFILVDEIIHDPYFVDLVSQIDRNHTLKEFNQLIKQISEVFPALASILLTQAAYGVYPILRFGTDSQRDTYLADLIQGKRLGAVAHSEEAGGSDIEQLTTTVVETEGGWILNGHKAYVSNGQEAHLFYVTAKKADANHSLQRGVFVVNRDLEGVTVHPAKKKVGIRAMSVTELTFENVFLSEESLLGGVYQGETQSKEIMDRIKLSIVAQAIGLTASSIKKGIDYLSLDRKIGTRLIEMPDYQQIIAHLISRYEAIQALYDNTVSQRTIDRDAIAMLKLLTSELATQSTEQIIHMSGGFGFMRQNDLERLARDARATAIYGGSMATQSKIIAKKWL</sequence>
<dbReference type="PANTHER" id="PTHR43884:SF12">
    <property type="entry name" value="ISOVALERYL-COA DEHYDROGENASE, MITOCHONDRIAL-RELATED"/>
    <property type="match status" value="1"/>
</dbReference>
<dbReference type="Gene3D" id="1.10.540.10">
    <property type="entry name" value="Acyl-CoA dehydrogenase/oxidase, N-terminal domain"/>
    <property type="match status" value="1"/>
</dbReference>
<comment type="similarity">
    <text evidence="2 5">Belongs to the acyl-CoA dehydrogenase family.</text>
</comment>
<dbReference type="GO" id="GO:0050660">
    <property type="term" value="F:flavin adenine dinucleotide binding"/>
    <property type="evidence" value="ECO:0007669"/>
    <property type="project" value="InterPro"/>
</dbReference>
<dbReference type="PANTHER" id="PTHR43884">
    <property type="entry name" value="ACYL-COA DEHYDROGENASE"/>
    <property type="match status" value="1"/>
</dbReference>
<evidence type="ECO:0000256" key="1">
    <source>
        <dbReference type="ARBA" id="ARBA00001974"/>
    </source>
</evidence>
<dbReference type="Pfam" id="PF00441">
    <property type="entry name" value="Acyl-CoA_dh_1"/>
    <property type="match status" value="1"/>
</dbReference>
<evidence type="ECO:0000256" key="4">
    <source>
        <dbReference type="ARBA" id="ARBA00022827"/>
    </source>
</evidence>
<reference evidence="9 10" key="1">
    <citation type="submission" date="2010-10" db="EMBL/GenBank/DDBJ databases">
        <authorList>
            <person name="Durkin A.S."/>
            <person name="Madupu R."/>
            <person name="Torralba M."/>
            <person name="Gillis M."/>
            <person name="Methe B."/>
            <person name="Sutton G."/>
            <person name="Nelson K.E."/>
        </authorList>
    </citation>
    <scope>NUCLEOTIDE SEQUENCE [LARGE SCALE GENOMIC DNA]</scope>
    <source>
        <strain evidence="9 10">ACS-139-V-Col8</strain>
    </source>
</reference>
<dbReference type="STRING" id="908337.HMPREF9257_0417"/>
<gene>
    <name evidence="9" type="ORF">HMPREF9257_0417</name>
</gene>
<organism evidence="9 10">
    <name type="scientific">Eremococcus coleocola ACS-139-V-Col8</name>
    <dbReference type="NCBI Taxonomy" id="908337"/>
    <lineage>
        <taxon>Bacteria</taxon>
        <taxon>Bacillati</taxon>
        <taxon>Bacillota</taxon>
        <taxon>Bacilli</taxon>
        <taxon>Lactobacillales</taxon>
        <taxon>Aerococcaceae</taxon>
        <taxon>Eremococcus</taxon>
    </lineage>
</organism>
<feature type="domain" description="Acyl-CoA dehydrogenase/oxidase N-terminal" evidence="8">
    <location>
        <begin position="65"/>
        <end position="110"/>
    </location>
</feature>